<evidence type="ECO:0000313" key="16">
    <source>
        <dbReference type="Proteomes" id="UP000075320"/>
    </source>
</evidence>
<dbReference type="GO" id="GO:0006270">
    <property type="term" value="P:DNA replication initiation"/>
    <property type="evidence" value="ECO:0007669"/>
    <property type="project" value="TreeGrafter"/>
</dbReference>
<comment type="caution">
    <text evidence="15">The sequence shown here is derived from an EMBL/GenBank/DDBJ whole genome shotgun (WGS) entry which is preliminary data.</text>
</comment>
<evidence type="ECO:0000256" key="12">
    <source>
        <dbReference type="HAMAP-Rule" id="MF_00983"/>
    </source>
</evidence>
<gene>
    <name evidence="12" type="primary">priA</name>
    <name evidence="15" type="ORF">AZI86_05950</name>
</gene>
<dbReference type="CDD" id="cd17929">
    <property type="entry name" value="DEXHc_priA"/>
    <property type="match status" value="1"/>
</dbReference>
<protein>
    <recommendedName>
        <fullName evidence="12">Replication restart protein PriA</fullName>
    </recommendedName>
    <alternativeName>
        <fullName evidence="12">ATP-dependent DNA helicase PriA</fullName>
        <ecNumber evidence="12">5.6.2.4</ecNumber>
    </alternativeName>
    <alternativeName>
        <fullName evidence="12">DNA 3'-5' helicase PriA</fullName>
    </alternativeName>
</protein>
<dbReference type="GO" id="GO:0006302">
    <property type="term" value="P:double-strand break repair"/>
    <property type="evidence" value="ECO:0007669"/>
    <property type="project" value="InterPro"/>
</dbReference>
<keyword evidence="9 12" id="KW-0238">DNA-binding</keyword>
<feature type="binding site" evidence="12">
    <location>
        <position position="381"/>
    </location>
    <ligand>
        <name>Zn(2+)</name>
        <dbReference type="ChEBI" id="CHEBI:29105"/>
        <label>1</label>
    </ligand>
</feature>
<dbReference type="GO" id="GO:0006269">
    <property type="term" value="P:DNA replication, synthesis of primer"/>
    <property type="evidence" value="ECO:0007669"/>
    <property type="project" value="UniProtKB-KW"/>
</dbReference>
<keyword evidence="1 12" id="KW-0639">Primosome</keyword>
<dbReference type="InterPro" id="IPR005259">
    <property type="entry name" value="PriA"/>
</dbReference>
<comment type="similarity">
    <text evidence="12">Belongs to the helicase family. PriA subfamily.</text>
</comment>
<evidence type="ECO:0000256" key="7">
    <source>
        <dbReference type="ARBA" id="ARBA00022833"/>
    </source>
</evidence>
<keyword evidence="2 12" id="KW-0235">DNA replication</keyword>
<feature type="binding site" evidence="12">
    <location>
        <position position="420"/>
    </location>
    <ligand>
        <name>Zn(2+)</name>
        <dbReference type="ChEBI" id="CHEBI:29105"/>
        <label>1</label>
    </ligand>
</feature>
<dbReference type="InterPro" id="IPR041222">
    <property type="entry name" value="PriA_3primeBD"/>
</dbReference>
<dbReference type="PANTHER" id="PTHR30580">
    <property type="entry name" value="PRIMOSOMAL PROTEIN N"/>
    <property type="match status" value="1"/>
</dbReference>
<dbReference type="OrthoDB" id="5287268at2"/>
<evidence type="ECO:0000256" key="8">
    <source>
        <dbReference type="ARBA" id="ARBA00022840"/>
    </source>
</evidence>
<dbReference type="HAMAP" id="MF_00983">
    <property type="entry name" value="PriA"/>
    <property type="match status" value="1"/>
</dbReference>
<dbReference type="SMART" id="SM00487">
    <property type="entry name" value="DEXDc"/>
    <property type="match status" value="1"/>
</dbReference>
<dbReference type="Pfam" id="PF18319">
    <property type="entry name" value="Zn_ribbon_PriA"/>
    <property type="match status" value="1"/>
</dbReference>
<evidence type="ECO:0000256" key="5">
    <source>
        <dbReference type="ARBA" id="ARBA00022801"/>
    </source>
</evidence>
<name>A0A150WQK3_BDEBC</name>
<dbReference type="NCBIfam" id="TIGR00595">
    <property type="entry name" value="priA"/>
    <property type="match status" value="1"/>
</dbReference>
<evidence type="ECO:0000256" key="11">
    <source>
        <dbReference type="ARBA" id="ARBA00048988"/>
    </source>
</evidence>
<dbReference type="GO" id="GO:0005524">
    <property type="term" value="F:ATP binding"/>
    <property type="evidence" value="ECO:0007669"/>
    <property type="project" value="UniProtKB-UniRule"/>
</dbReference>
<keyword evidence="10 12" id="KW-0413">Isomerase</keyword>
<comment type="cofactor">
    <cofactor evidence="12">
        <name>Zn(2+)</name>
        <dbReference type="ChEBI" id="CHEBI:29105"/>
    </cofactor>
    <text evidence="12">Binds 2 zinc ions per subunit.</text>
</comment>
<dbReference type="EMBL" id="LUKE01000001">
    <property type="protein sequence ID" value="KYG66587.1"/>
    <property type="molecule type" value="Genomic_DNA"/>
</dbReference>
<evidence type="ECO:0000256" key="1">
    <source>
        <dbReference type="ARBA" id="ARBA00022515"/>
    </source>
</evidence>
<dbReference type="InterPro" id="IPR001650">
    <property type="entry name" value="Helicase_C-like"/>
</dbReference>
<accession>A0A150WQK3</accession>
<dbReference type="Pfam" id="PF18074">
    <property type="entry name" value="PriA_C"/>
    <property type="match status" value="1"/>
</dbReference>
<dbReference type="EC" id="5.6.2.4" evidence="12"/>
<evidence type="ECO:0000313" key="15">
    <source>
        <dbReference type="EMBL" id="KYG66587.1"/>
    </source>
</evidence>
<dbReference type="PROSITE" id="PS51192">
    <property type="entry name" value="HELICASE_ATP_BIND_1"/>
    <property type="match status" value="1"/>
</dbReference>
<dbReference type="Pfam" id="PF00270">
    <property type="entry name" value="DEAD"/>
    <property type="match status" value="1"/>
</dbReference>
<dbReference type="GO" id="GO:0006310">
    <property type="term" value="P:DNA recombination"/>
    <property type="evidence" value="ECO:0007669"/>
    <property type="project" value="InterPro"/>
</dbReference>
<dbReference type="PROSITE" id="PS51194">
    <property type="entry name" value="HELICASE_CTER"/>
    <property type="match status" value="1"/>
</dbReference>
<feature type="domain" description="Helicase ATP-binding" evidence="13">
    <location>
        <begin position="138"/>
        <end position="304"/>
    </location>
</feature>
<sequence>MSSSSLWRVAVDAPLPEALTYSSSLPLQRGLLVDVPLGKRTVKGLVLGPTNEVPEFEIKNVIDIDPEYPVLPEPFMKWLEWLAQYYLHPIGQVAASAYPPLKKTEKTRASKRAPVIPQLESDSALDLTPEQKQSFEDINRHQDFSTHLLFGVTGSGKTEVYLRLLDEVLKRGQRGLVLVPEISLTPQLIQRFARRFGDKIAALHSQLTDRERTNQWWDVVEGKKSILIGARSALFCPVPDLGIIIVDEEHEPSFKQDEKLKYNGRDAAVVMGKMMNCPVVLGSATPSLETWKNAKEGKYHLHTLKSRVANRSLPEIEVIDLRKLKSDDDEKKKIIEKYSHLPFWLSPDLYERMVEVLDKGDQAALFLNRRGVAQMVVCPSCGHTTECPNCDISLTLHGHSHLVCHYCDYHENFKTKCPDCKEGTIEAVGLGTELIERDLARLFPEKRIARADRDEIQSRADLEDLIADMENGSIDILVGTQMIAKGLDFPKLKLVGLVLADVGFNLPDFRATERSFQLITQMSGRSGRHVKEGESPGKVIIQTYNTEHESITFAKNHDFVGFANQELDIRGQLHYPPVGRLVSFRIQGTQLRNVEETASLLARRAQALKQQFPAYSSVEILGPAEAPLAKLRGQFRYHLLLKTTQVSVANPFSRQLLGNQDWVPSGVRILIDIDPMSLL</sequence>
<comment type="catalytic activity">
    <reaction evidence="12">
        <text>Couples ATP hydrolysis with the unwinding of duplex DNA by translocating in the 3'-5' direction.</text>
        <dbReference type="EC" id="5.6.2.4"/>
    </reaction>
</comment>
<evidence type="ECO:0000259" key="13">
    <source>
        <dbReference type="PROSITE" id="PS51192"/>
    </source>
</evidence>
<dbReference type="InterPro" id="IPR014001">
    <property type="entry name" value="Helicase_ATP-bd"/>
</dbReference>
<proteinExistence type="inferred from homology"/>
<dbReference type="FunFam" id="3.40.50.300:FF:000489">
    <property type="entry name" value="Primosome assembly protein PriA"/>
    <property type="match status" value="1"/>
</dbReference>
<dbReference type="GO" id="GO:0016887">
    <property type="term" value="F:ATP hydrolysis activity"/>
    <property type="evidence" value="ECO:0007669"/>
    <property type="project" value="RHEA"/>
</dbReference>
<comment type="function">
    <text evidence="12">Initiates the restart of stalled replication forks, which reloads the replicative helicase on sites other than the origin of replication. Recognizes and binds to abandoned replication forks and remodels them to uncover a helicase loading site. Promotes assembly of the primosome at these replication forks.</text>
</comment>
<dbReference type="AlphaFoldDB" id="A0A150WQK3"/>
<dbReference type="GO" id="GO:0003677">
    <property type="term" value="F:DNA binding"/>
    <property type="evidence" value="ECO:0007669"/>
    <property type="project" value="UniProtKB-UniRule"/>
</dbReference>
<keyword evidence="3 12" id="KW-0479">Metal-binding</keyword>
<dbReference type="GO" id="GO:0043138">
    <property type="term" value="F:3'-5' DNA helicase activity"/>
    <property type="evidence" value="ECO:0007669"/>
    <property type="project" value="UniProtKB-EC"/>
</dbReference>
<feature type="binding site" evidence="12">
    <location>
        <position position="407"/>
    </location>
    <ligand>
        <name>Zn(2+)</name>
        <dbReference type="ChEBI" id="CHEBI:29105"/>
        <label>2</label>
    </ligand>
</feature>
<dbReference type="SUPFAM" id="SSF52540">
    <property type="entry name" value="P-loop containing nucleoside triphosphate hydrolases"/>
    <property type="match status" value="2"/>
</dbReference>
<dbReference type="RefSeq" id="WP_061834151.1">
    <property type="nucleotide sequence ID" value="NZ_LUKE01000001.1"/>
</dbReference>
<dbReference type="GO" id="GO:0008270">
    <property type="term" value="F:zinc ion binding"/>
    <property type="evidence" value="ECO:0007669"/>
    <property type="project" value="UniProtKB-UniRule"/>
</dbReference>
<keyword evidence="7 12" id="KW-0862">Zinc</keyword>
<dbReference type="Pfam" id="PF00271">
    <property type="entry name" value="Helicase_C"/>
    <property type="match status" value="1"/>
</dbReference>
<keyword evidence="16" id="KW-1185">Reference proteome</keyword>
<comment type="catalytic activity">
    <reaction evidence="11 12">
        <text>ATP + H2O = ADP + phosphate + H(+)</text>
        <dbReference type="Rhea" id="RHEA:13065"/>
        <dbReference type="ChEBI" id="CHEBI:15377"/>
        <dbReference type="ChEBI" id="CHEBI:15378"/>
        <dbReference type="ChEBI" id="CHEBI:30616"/>
        <dbReference type="ChEBI" id="CHEBI:43474"/>
        <dbReference type="ChEBI" id="CHEBI:456216"/>
        <dbReference type="EC" id="5.6.2.4"/>
    </reaction>
</comment>
<dbReference type="CDD" id="cd18804">
    <property type="entry name" value="SF2_C_priA"/>
    <property type="match status" value="1"/>
</dbReference>
<evidence type="ECO:0000256" key="10">
    <source>
        <dbReference type="ARBA" id="ARBA00023235"/>
    </source>
</evidence>
<keyword evidence="4 12" id="KW-0547">Nucleotide-binding</keyword>
<organism evidence="15 16">
    <name type="scientific">Bdellovibrio bacteriovorus</name>
    <dbReference type="NCBI Taxonomy" id="959"/>
    <lineage>
        <taxon>Bacteria</taxon>
        <taxon>Pseudomonadati</taxon>
        <taxon>Bdellovibrionota</taxon>
        <taxon>Bdellovibrionia</taxon>
        <taxon>Bdellovibrionales</taxon>
        <taxon>Pseudobdellovibrionaceae</taxon>
        <taxon>Bdellovibrio</taxon>
    </lineage>
</organism>
<feature type="domain" description="Helicase C-terminal" evidence="14">
    <location>
        <begin position="412"/>
        <end position="570"/>
    </location>
</feature>
<dbReference type="Proteomes" id="UP000075320">
    <property type="component" value="Unassembled WGS sequence"/>
</dbReference>
<keyword evidence="8 12" id="KW-0067">ATP-binding</keyword>
<feature type="binding site" evidence="12">
    <location>
        <position position="378"/>
    </location>
    <ligand>
        <name>Zn(2+)</name>
        <dbReference type="ChEBI" id="CHEBI:29105"/>
        <label>1</label>
    </ligand>
</feature>
<dbReference type="InterPro" id="IPR041236">
    <property type="entry name" value="PriA_C"/>
</dbReference>
<dbReference type="InterPro" id="IPR042115">
    <property type="entry name" value="PriA_3primeBD_sf"/>
</dbReference>
<evidence type="ECO:0000256" key="2">
    <source>
        <dbReference type="ARBA" id="ARBA00022705"/>
    </source>
</evidence>
<evidence type="ECO:0000256" key="9">
    <source>
        <dbReference type="ARBA" id="ARBA00023125"/>
    </source>
</evidence>
<comment type="subunit">
    <text evidence="12">Component of the replication restart primosome.</text>
</comment>
<dbReference type="Pfam" id="PF17764">
    <property type="entry name" value="PriA_3primeBD"/>
    <property type="match status" value="1"/>
</dbReference>
<feature type="binding site" evidence="12">
    <location>
        <position position="390"/>
    </location>
    <ligand>
        <name>Zn(2+)</name>
        <dbReference type="ChEBI" id="CHEBI:29105"/>
        <label>2</label>
    </ligand>
</feature>
<evidence type="ECO:0000256" key="4">
    <source>
        <dbReference type="ARBA" id="ARBA00022741"/>
    </source>
</evidence>
<feature type="binding site" evidence="12">
    <location>
        <position position="387"/>
    </location>
    <ligand>
        <name>Zn(2+)</name>
        <dbReference type="ChEBI" id="CHEBI:29105"/>
        <label>2</label>
    </ligand>
</feature>
<keyword evidence="5 12" id="KW-0378">Hydrolase</keyword>
<feature type="binding site" evidence="12">
    <location>
        <position position="417"/>
    </location>
    <ligand>
        <name>Zn(2+)</name>
        <dbReference type="ChEBI" id="CHEBI:29105"/>
        <label>1</label>
    </ligand>
</feature>
<reference evidence="15 16" key="1">
    <citation type="submission" date="2016-03" db="EMBL/GenBank/DDBJ databases">
        <authorList>
            <person name="Ploux O."/>
        </authorList>
    </citation>
    <scope>NUCLEOTIDE SEQUENCE [LARGE SCALE GENOMIC DNA]</scope>
    <source>
        <strain evidence="15 16">R0</strain>
    </source>
</reference>
<feature type="binding site" evidence="12">
    <location>
        <position position="404"/>
    </location>
    <ligand>
        <name>Zn(2+)</name>
        <dbReference type="ChEBI" id="CHEBI:29105"/>
        <label>2</label>
    </ligand>
</feature>
<keyword evidence="6 12" id="KW-0347">Helicase</keyword>
<evidence type="ECO:0000256" key="3">
    <source>
        <dbReference type="ARBA" id="ARBA00022723"/>
    </source>
</evidence>
<dbReference type="InterPro" id="IPR011545">
    <property type="entry name" value="DEAD/DEAH_box_helicase_dom"/>
</dbReference>
<dbReference type="GO" id="GO:1990077">
    <property type="term" value="C:primosome complex"/>
    <property type="evidence" value="ECO:0007669"/>
    <property type="project" value="UniProtKB-UniRule"/>
</dbReference>
<evidence type="ECO:0000259" key="14">
    <source>
        <dbReference type="PROSITE" id="PS51194"/>
    </source>
</evidence>
<dbReference type="SMART" id="SM00490">
    <property type="entry name" value="HELICc"/>
    <property type="match status" value="1"/>
</dbReference>
<dbReference type="Gene3D" id="3.40.1440.60">
    <property type="entry name" value="PriA, 3(prime) DNA-binding domain"/>
    <property type="match status" value="1"/>
</dbReference>
<dbReference type="PANTHER" id="PTHR30580:SF0">
    <property type="entry name" value="PRIMOSOMAL PROTEIN N"/>
    <property type="match status" value="1"/>
</dbReference>
<evidence type="ECO:0000256" key="6">
    <source>
        <dbReference type="ARBA" id="ARBA00022806"/>
    </source>
</evidence>
<dbReference type="InterPro" id="IPR040498">
    <property type="entry name" value="PriA_CRR"/>
</dbReference>
<dbReference type="Gene3D" id="3.40.50.300">
    <property type="entry name" value="P-loop containing nucleotide triphosphate hydrolases"/>
    <property type="match status" value="2"/>
</dbReference>
<dbReference type="InterPro" id="IPR027417">
    <property type="entry name" value="P-loop_NTPase"/>
</dbReference>